<accession>F0IA46</accession>
<evidence type="ECO:0000313" key="23">
    <source>
        <dbReference type="Proteomes" id="UP000003351"/>
    </source>
</evidence>
<dbReference type="PROSITE" id="PS51371">
    <property type="entry name" value="CBS"/>
    <property type="match status" value="2"/>
</dbReference>
<comment type="similarity">
    <text evidence="2 13 19">Belongs to the IMPDH/GMPR family.</text>
</comment>
<dbReference type="GO" id="GO:0006177">
    <property type="term" value="P:GMP biosynthetic process"/>
    <property type="evidence" value="ECO:0007669"/>
    <property type="project" value="UniProtKB-UniRule"/>
</dbReference>
<feature type="binding site" evidence="13">
    <location>
        <position position="287"/>
    </location>
    <ligand>
        <name>NAD(+)</name>
        <dbReference type="ChEBI" id="CHEBI:57540"/>
    </ligand>
</feature>
<comment type="catalytic activity">
    <reaction evidence="12 13 20">
        <text>IMP + NAD(+) + H2O = XMP + NADH + H(+)</text>
        <dbReference type="Rhea" id="RHEA:11708"/>
        <dbReference type="ChEBI" id="CHEBI:15377"/>
        <dbReference type="ChEBI" id="CHEBI:15378"/>
        <dbReference type="ChEBI" id="CHEBI:57464"/>
        <dbReference type="ChEBI" id="CHEBI:57540"/>
        <dbReference type="ChEBI" id="CHEBI:57945"/>
        <dbReference type="ChEBI" id="CHEBI:58053"/>
        <dbReference type="EC" id="1.1.1.205"/>
    </reaction>
</comment>
<evidence type="ECO:0000256" key="8">
    <source>
        <dbReference type="ARBA" id="ARBA00022958"/>
    </source>
</evidence>
<evidence type="ECO:0000256" key="3">
    <source>
        <dbReference type="ARBA" id="ARBA00011881"/>
    </source>
</evidence>
<protein>
    <recommendedName>
        <fullName evidence="13 20">Inosine-5'-monophosphate dehydrogenase</fullName>
        <shortName evidence="13">IMP dehydrogenase</shortName>
        <shortName evidence="13">IMPD</shortName>
        <shortName evidence="13">IMPDH</shortName>
        <ecNumber evidence="13 20">1.1.1.205</ecNumber>
    </recommendedName>
</protein>
<dbReference type="PANTHER" id="PTHR11911:SF111">
    <property type="entry name" value="INOSINE-5'-MONOPHOSPHATE DEHYDROGENASE"/>
    <property type="match status" value="1"/>
</dbReference>
<dbReference type="SUPFAM" id="SSF51412">
    <property type="entry name" value="Inosine monophosphate dehydrogenase (IMPDH)"/>
    <property type="match status" value="1"/>
</dbReference>
<dbReference type="EC" id="1.1.1.205" evidence="13 20"/>
<comment type="function">
    <text evidence="13">Catalyzes the conversion of inosine 5'-phosphate (IMP) to xanthosine 5'-phosphate (XMP), the first committed and rate-limiting step in the de novo synthesis of guanine nucleotides, and therefore plays an important role in the regulation of cell growth.</text>
</comment>
<dbReference type="AlphaFoldDB" id="F0IA46"/>
<feature type="binding site" evidence="13">
    <location>
        <position position="509"/>
    </location>
    <ligand>
        <name>K(+)</name>
        <dbReference type="ChEBI" id="CHEBI:29103"/>
        <note>ligand shared between two tetrameric partners</note>
    </ligand>
</feature>
<feature type="binding site" evidence="16">
    <location>
        <begin position="287"/>
        <end position="289"/>
    </location>
    <ligand>
        <name>NAD(+)</name>
        <dbReference type="ChEBI" id="CHEBI:57540"/>
    </ligand>
</feature>
<evidence type="ECO:0000313" key="22">
    <source>
        <dbReference type="EMBL" id="EGD31351.1"/>
    </source>
</evidence>
<dbReference type="InterPro" id="IPR001093">
    <property type="entry name" value="IMP_DH_GMPRt"/>
</dbReference>
<sequence>MILTTKKPTLIQRNLNFNFLWVLVQNKKEKRKLWMSNWDTKFLKKGFTFDDVLLIPAESHVLPNDADLSTKLAENLTLNIPIITAAMDTVTESQMAIAIARAGGLGVIHKNMSIEQQADEVRKVKRSENGVIIDPFFLTPEHTIAEADELMGRYRISGVPVVETLENRKLVGILTNRDLRFISDYDQPISRHMTSENLVTAPVGTDLGTAERILQEHRIEKLPLVDDKGCLSGLITIKDIEKVIEFPNAAKDEFGRLLVAGAVGVTSDTFERAEALFEAGADAIVIDTAHGHSAGVLRKIAEIRAHFPDRTLIAGNIATAEGARALYEAGVDVVKVGIGPGSICTTRVIAGVGVPQVTAIYDAAAVAREYGKTIIADGGIKYSGDIVKALAAGGNAVMLGSMFAGTDEAPGETEIFQGRKFKTYRGMGSIAAMKKGSSDRYFQGSVNEANKLVPEGIEGRVAYKGAAADIVFQMLGGIRSGMGYVGAANLQELHDNAQFIEMSGAGLKESHPHDVQITNEAPNYSVQ</sequence>
<evidence type="ECO:0000256" key="14">
    <source>
        <dbReference type="PIRSR" id="PIRSR000130-1"/>
    </source>
</evidence>
<feature type="domain" description="CBS" evidence="21">
    <location>
        <begin position="131"/>
        <end position="189"/>
    </location>
</feature>
<dbReference type="PROSITE" id="PS00487">
    <property type="entry name" value="IMP_DH_GMP_RED"/>
    <property type="match status" value="1"/>
</dbReference>
<keyword evidence="5" id="KW-0677">Repeat</keyword>
<reference evidence="22 23" key="1">
    <citation type="submission" date="2011-02" db="EMBL/GenBank/DDBJ databases">
        <authorList>
            <person name="Muzny D."/>
            <person name="Qin X."/>
            <person name="Deng J."/>
            <person name="Jiang H."/>
            <person name="Liu Y."/>
            <person name="Qu J."/>
            <person name="Song X.-Z."/>
            <person name="Zhang L."/>
            <person name="Thornton R."/>
            <person name="Coyle M."/>
            <person name="Francisco L."/>
            <person name="Jackson L."/>
            <person name="Javaid M."/>
            <person name="Korchina V."/>
            <person name="Kovar C."/>
            <person name="Mata R."/>
            <person name="Mathew T."/>
            <person name="Ngo R."/>
            <person name="Nguyen L."/>
            <person name="Nguyen N."/>
            <person name="Okwuonu G."/>
            <person name="Ongeri F."/>
            <person name="Pham C."/>
            <person name="Simmons D."/>
            <person name="Wilczek-Boney K."/>
            <person name="Hale W."/>
            <person name="Jakkamsetti A."/>
            <person name="Pham P."/>
            <person name="Ruth R."/>
            <person name="San Lucas F."/>
            <person name="Warren J."/>
            <person name="Zhang J."/>
            <person name="Zhao Z."/>
            <person name="Zhou C."/>
            <person name="Zhu D."/>
            <person name="Lee S."/>
            <person name="Bess C."/>
            <person name="Blankenburg K."/>
            <person name="Forbes L."/>
            <person name="Fu Q."/>
            <person name="Gubbala S."/>
            <person name="Hirani K."/>
            <person name="Jayaseelan J.C."/>
            <person name="Lara F."/>
            <person name="Munidasa M."/>
            <person name="Palculict T."/>
            <person name="Patil S."/>
            <person name="Pu L.-L."/>
            <person name="Saada N."/>
            <person name="Tang L."/>
            <person name="Weissenberger G."/>
            <person name="Zhu Y."/>
            <person name="Hemphill L."/>
            <person name="Shang Y."/>
            <person name="Youmans B."/>
            <person name="Ayvaz T."/>
            <person name="Ross M."/>
            <person name="Santibanez J."/>
            <person name="Aqrawi P."/>
            <person name="Gross S."/>
            <person name="Joshi V."/>
            <person name="Fowler G."/>
            <person name="Nazareth L."/>
            <person name="Reid J."/>
            <person name="Worley K."/>
            <person name="Petrosino J."/>
            <person name="Highlander S."/>
            <person name="Gibbs R."/>
        </authorList>
    </citation>
    <scope>NUCLEOTIDE SEQUENCE [LARGE SCALE GENOMIC DNA]</scope>
    <source>
        <strain evidence="22 23">SK115</strain>
    </source>
</reference>
<feature type="binding site" description="in other chain" evidence="13 17">
    <location>
        <position position="344"/>
    </location>
    <ligand>
        <name>K(+)</name>
        <dbReference type="ChEBI" id="CHEBI:29103"/>
        <note>ligand shared between two tetrameric partners</note>
    </ligand>
</feature>
<keyword evidence="9 13" id="KW-0560">Oxidoreductase</keyword>
<keyword evidence="11 18" id="KW-0129">CBS domain</keyword>
<comment type="caution">
    <text evidence="22">The sequence shown here is derived from an EMBL/GenBank/DDBJ whole genome shotgun (WGS) entry which is preliminary data.</text>
</comment>
<dbReference type="InterPro" id="IPR000644">
    <property type="entry name" value="CBS_dom"/>
</dbReference>
<dbReference type="GO" id="GO:0006183">
    <property type="term" value="P:GTP biosynthetic process"/>
    <property type="evidence" value="ECO:0007669"/>
    <property type="project" value="TreeGrafter"/>
</dbReference>
<gene>
    <name evidence="13 22" type="primary">guaB</name>
    <name evidence="22" type="ORF">HMPREF9382_1760</name>
</gene>
<dbReference type="CDD" id="cd00381">
    <property type="entry name" value="IMPDH"/>
    <property type="match status" value="1"/>
</dbReference>
<dbReference type="CDD" id="cd04601">
    <property type="entry name" value="CBS_pair_IMPDH"/>
    <property type="match status" value="1"/>
</dbReference>
<evidence type="ECO:0000256" key="10">
    <source>
        <dbReference type="ARBA" id="ARBA00023027"/>
    </source>
</evidence>
<evidence type="ECO:0000256" key="2">
    <source>
        <dbReference type="ARBA" id="ARBA00005502"/>
    </source>
</evidence>
<comment type="cofactor">
    <cofactor evidence="1 13">
        <name>K(+)</name>
        <dbReference type="ChEBI" id="CHEBI:29103"/>
    </cofactor>
</comment>
<evidence type="ECO:0000256" key="9">
    <source>
        <dbReference type="ARBA" id="ARBA00023002"/>
    </source>
</evidence>
<dbReference type="NCBIfam" id="TIGR01302">
    <property type="entry name" value="IMP_dehydrog"/>
    <property type="match status" value="1"/>
</dbReference>
<keyword evidence="4 13" id="KW-0479">Metal-binding</keyword>
<dbReference type="GO" id="GO:0046872">
    <property type="term" value="F:metal ion binding"/>
    <property type="evidence" value="ECO:0007669"/>
    <property type="project" value="UniProtKB-UniRule"/>
</dbReference>
<evidence type="ECO:0000256" key="15">
    <source>
        <dbReference type="PIRSR" id="PIRSR000130-2"/>
    </source>
</evidence>
<proteinExistence type="inferred from homology"/>
<feature type="binding site" evidence="13">
    <location>
        <position position="511"/>
    </location>
    <ligand>
        <name>K(+)</name>
        <dbReference type="ChEBI" id="CHEBI:29103"/>
        <note>ligand shared between two tetrameric partners</note>
    </ligand>
</feature>
<evidence type="ECO:0000256" key="20">
    <source>
        <dbReference type="RuleBase" id="RU003928"/>
    </source>
</evidence>
<feature type="binding site" evidence="13 15">
    <location>
        <position position="342"/>
    </location>
    <ligand>
        <name>IMP</name>
        <dbReference type="ChEBI" id="CHEBI:58053"/>
    </ligand>
</feature>
<dbReference type="InterPro" id="IPR015875">
    <property type="entry name" value="IMP_DH/GMP_Rdtase_CS"/>
</dbReference>
<dbReference type="HOGENOM" id="CLU_022552_2_1_9"/>
<organism evidence="22 23">
    <name type="scientific">Streptococcus sanguinis SK115</name>
    <dbReference type="NCBI Taxonomy" id="888810"/>
    <lineage>
        <taxon>Bacteria</taxon>
        <taxon>Bacillati</taxon>
        <taxon>Bacillota</taxon>
        <taxon>Bacilli</taxon>
        <taxon>Lactobacillales</taxon>
        <taxon>Streptococcaceae</taxon>
        <taxon>Streptococcus</taxon>
    </lineage>
</organism>
<dbReference type="Pfam" id="PF00478">
    <property type="entry name" value="IMPDH"/>
    <property type="match status" value="1"/>
</dbReference>
<feature type="binding site" evidence="13 15">
    <location>
        <begin position="400"/>
        <end position="401"/>
    </location>
    <ligand>
        <name>IMP</name>
        <dbReference type="ChEBI" id="CHEBI:58053"/>
    </ligand>
</feature>
<evidence type="ECO:0000256" key="18">
    <source>
        <dbReference type="PROSITE-ProRule" id="PRU00703"/>
    </source>
</evidence>
<comment type="subunit">
    <text evidence="3 13">Homotetramer.</text>
</comment>
<evidence type="ECO:0000259" key="21">
    <source>
        <dbReference type="PROSITE" id="PS51371"/>
    </source>
</evidence>
<keyword evidence="7 13" id="KW-0658">Purine biosynthesis</keyword>
<dbReference type="InterPro" id="IPR013785">
    <property type="entry name" value="Aldolase_TIM"/>
</dbReference>
<evidence type="ECO:0000256" key="11">
    <source>
        <dbReference type="ARBA" id="ARBA00023122"/>
    </source>
</evidence>
<evidence type="ECO:0000256" key="4">
    <source>
        <dbReference type="ARBA" id="ARBA00022723"/>
    </source>
</evidence>
<keyword evidence="10 13" id="KW-0520">NAD</keyword>
<dbReference type="SUPFAM" id="SSF54631">
    <property type="entry name" value="CBS-domain pair"/>
    <property type="match status" value="1"/>
</dbReference>
<evidence type="ECO:0000256" key="7">
    <source>
        <dbReference type="ARBA" id="ARBA00022755"/>
    </source>
</evidence>
<dbReference type="HAMAP" id="MF_01964">
    <property type="entry name" value="IMPDH"/>
    <property type="match status" value="1"/>
</dbReference>
<name>F0IA46_STRSA</name>
<dbReference type="GO" id="GO:0003938">
    <property type="term" value="F:IMP dehydrogenase activity"/>
    <property type="evidence" value="ECO:0007669"/>
    <property type="project" value="UniProtKB-UniRule"/>
</dbReference>
<dbReference type="SMART" id="SM01240">
    <property type="entry name" value="IMPDH"/>
    <property type="match status" value="1"/>
</dbReference>
<comment type="activity regulation">
    <text evidence="13">Mycophenolic acid (MPA) is a non-competitive inhibitor that prevents formation of the closed enzyme conformation by binding to the same site as the amobile flap. In contrast, mizoribine monophosphate (MZP) is a competitive inhibitor that induces the closed conformation. MPA is a potent inhibitor of mammalian IMPDHs but a poor inhibitor of the bacterial enzymes. MZP is a more potent inhibitor of bacterial IMPDH.</text>
</comment>
<feature type="active site" description="Proton acceptor" evidence="13 14">
    <location>
        <position position="440"/>
    </location>
</feature>
<evidence type="ECO:0000256" key="6">
    <source>
        <dbReference type="ARBA" id="ARBA00022749"/>
    </source>
</evidence>
<dbReference type="EMBL" id="AEXW01000007">
    <property type="protein sequence ID" value="EGD31351.1"/>
    <property type="molecule type" value="Genomic_DNA"/>
</dbReference>
<evidence type="ECO:0000256" key="12">
    <source>
        <dbReference type="ARBA" id="ARBA00048028"/>
    </source>
</evidence>
<dbReference type="SMART" id="SM00116">
    <property type="entry name" value="CBS"/>
    <property type="match status" value="2"/>
</dbReference>
<keyword evidence="6 13" id="KW-0332">GMP biosynthesis</keyword>
<feature type="active site" description="Thioimidate intermediate" evidence="13 14">
    <location>
        <position position="344"/>
    </location>
</feature>
<feature type="binding site" evidence="13 16">
    <location>
        <begin position="337"/>
        <end position="339"/>
    </location>
    <ligand>
        <name>NAD(+)</name>
        <dbReference type="ChEBI" id="CHEBI:57540"/>
    </ligand>
</feature>
<dbReference type="InterPro" id="IPR046342">
    <property type="entry name" value="CBS_dom_sf"/>
</dbReference>
<evidence type="ECO:0000256" key="13">
    <source>
        <dbReference type="HAMAP-Rule" id="MF_01964"/>
    </source>
</evidence>
<comment type="caution">
    <text evidence="13">Lacks conserved residue(s) required for the propagation of feature annotation.</text>
</comment>
<dbReference type="PATRIC" id="fig|888810.3.peg.1725"/>
<feature type="binding site" evidence="13 15">
    <location>
        <begin position="377"/>
        <end position="379"/>
    </location>
    <ligand>
        <name>IMP</name>
        <dbReference type="ChEBI" id="CHEBI:58053"/>
    </ligand>
</feature>
<dbReference type="Proteomes" id="UP000003351">
    <property type="component" value="Unassembled WGS sequence"/>
</dbReference>
<dbReference type="Gene3D" id="3.20.20.70">
    <property type="entry name" value="Aldolase class I"/>
    <property type="match status" value="1"/>
</dbReference>
<evidence type="ECO:0000256" key="19">
    <source>
        <dbReference type="RuleBase" id="RU003927"/>
    </source>
</evidence>
<feature type="binding site" description="in other chain" evidence="13 17">
    <location>
        <position position="339"/>
    </location>
    <ligand>
        <name>K(+)</name>
        <dbReference type="ChEBI" id="CHEBI:29103"/>
        <note>ligand shared between two tetrameric partners</note>
    </ligand>
</feature>
<keyword evidence="8 13" id="KW-0630">Potassium</keyword>
<dbReference type="PIRSF" id="PIRSF000130">
    <property type="entry name" value="IMPDH"/>
    <property type="match status" value="1"/>
</dbReference>
<evidence type="ECO:0000256" key="1">
    <source>
        <dbReference type="ARBA" id="ARBA00001958"/>
    </source>
</evidence>
<evidence type="ECO:0000256" key="17">
    <source>
        <dbReference type="PIRSR" id="PIRSR000130-4"/>
    </source>
</evidence>
<dbReference type="GO" id="GO:0000166">
    <property type="term" value="F:nucleotide binding"/>
    <property type="evidence" value="ECO:0007669"/>
    <property type="project" value="UniProtKB-UniRule"/>
</dbReference>
<feature type="domain" description="CBS" evidence="21">
    <location>
        <begin position="193"/>
        <end position="253"/>
    </location>
</feature>
<feature type="binding site" evidence="13">
    <location>
        <position position="510"/>
    </location>
    <ligand>
        <name>K(+)</name>
        <dbReference type="ChEBI" id="CHEBI:29103"/>
        <note>ligand shared between two tetrameric partners</note>
    </ligand>
</feature>
<comment type="pathway">
    <text evidence="13 20">Purine metabolism; XMP biosynthesis via de novo pathway; XMP from IMP: step 1/1.</text>
</comment>
<dbReference type="PANTHER" id="PTHR11911">
    <property type="entry name" value="INOSINE-5-MONOPHOSPHATE DEHYDROGENASE RELATED"/>
    <property type="match status" value="1"/>
</dbReference>
<dbReference type="FunFam" id="3.20.20.70:FF:000003">
    <property type="entry name" value="GMP reductase"/>
    <property type="match status" value="1"/>
</dbReference>
<dbReference type="Pfam" id="PF00571">
    <property type="entry name" value="CBS"/>
    <property type="match status" value="2"/>
</dbReference>
<evidence type="ECO:0000256" key="5">
    <source>
        <dbReference type="ARBA" id="ARBA00022737"/>
    </source>
</evidence>
<dbReference type="UniPathway" id="UPA00601">
    <property type="reaction ID" value="UER00295"/>
</dbReference>
<feature type="binding site" description="in other chain" evidence="13 17">
    <location>
        <position position="341"/>
    </location>
    <ligand>
        <name>K(+)</name>
        <dbReference type="ChEBI" id="CHEBI:29103"/>
        <note>ligand shared between two tetrameric partners</note>
    </ligand>
</feature>
<evidence type="ECO:0000256" key="16">
    <source>
        <dbReference type="PIRSR" id="PIRSR000130-3"/>
    </source>
</evidence>
<dbReference type="InterPro" id="IPR005990">
    <property type="entry name" value="IMP_DH"/>
</dbReference>
<feature type="binding site" evidence="13 15">
    <location>
        <position position="455"/>
    </location>
    <ligand>
        <name>IMP</name>
        <dbReference type="ChEBI" id="CHEBI:58053"/>
    </ligand>
</feature>
<feature type="binding site" evidence="13 15">
    <location>
        <begin position="424"/>
        <end position="428"/>
    </location>
    <ligand>
        <name>IMP</name>
        <dbReference type="ChEBI" id="CHEBI:58053"/>
    </ligand>
</feature>